<evidence type="ECO:0000256" key="2">
    <source>
        <dbReference type="SAM" id="Phobius"/>
    </source>
</evidence>
<feature type="transmembrane region" description="Helical" evidence="2">
    <location>
        <begin position="7"/>
        <end position="26"/>
    </location>
</feature>
<sequence length="94" mass="10395">MVDKSRMYGLLICLGTVVAALFFLYGLAQRSYWAIAIPVLIGFLTVLALGFWIGWTIVTVKTESPAPSMEPQPQSQSKKEESPAQDNTTEKTEN</sequence>
<feature type="transmembrane region" description="Helical" evidence="2">
    <location>
        <begin position="32"/>
        <end position="55"/>
    </location>
</feature>
<evidence type="ECO:0000313" key="4">
    <source>
        <dbReference type="Proteomes" id="UP000772181"/>
    </source>
</evidence>
<dbReference type="EMBL" id="JACQWF010000231">
    <property type="protein sequence ID" value="MBI4595732.1"/>
    <property type="molecule type" value="Genomic_DNA"/>
</dbReference>
<keyword evidence="2" id="KW-0472">Membrane</keyword>
<evidence type="ECO:0000313" key="3">
    <source>
        <dbReference type="EMBL" id="MBI4595732.1"/>
    </source>
</evidence>
<feature type="compositionally biased region" description="Basic and acidic residues" evidence="1">
    <location>
        <begin position="77"/>
        <end position="94"/>
    </location>
</feature>
<keyword evidence="2" id="KW-1133">Transmembrane helix</keyword>
<evidence type="ECO:0000256" key="1">
    <source>
        <dbReference type="SAM" id="MobiDB-lite"/>
    </source>
</evidence>
<proteinExistence type="predicted"/>
<organism evidence="3 4">
    <name type="scientific">Tectimicrobiota bacterium</name>
    <dbReference type="NCBI Taxonomy" id="2528274"/>
    <lineage>
        <taxon>Bacteria</taxon>
        <taxon>Pseudomonadati</taxon>
        <taxon>Nitrospinota/Tectimicrobiota group</taxon>
        <taxon>Candidatus Tectimicrobiota</taxon>
    </lineage>
</organism>
<gene>
    <name evidence="3" type="ORF">HY730_05060</name>
</gene>
<keyword evidence="2" id="KW-0812">Transmembrane</keyword>
<feature type="region of interest" description="Disordered" evidence="1">
    <location>
        <begin position="64"/>
        <end position="94"/>
    </location>
</feature>
<comment type="caution">
    <text evidence="3">The sequence shown here is derived from an EMBL/GenBank/DDBJ whole genome shotgun (WGS) entry which is preliminary data.</text>
</comment>
<dbReference type="Proteomes" id="UP000772181">
    <property type="component" value="Unassembled WGS sequence"/>
</dbReference>
<dbReference type="AlphaFoldDB" id="A0A933GKV3"/>
<protein>
    <submittedName>
        <fullName evidence="3">Uncharacterized protein</fullName>
    </submittedName>
</protein>
<name>A0A933GKV3_UNCTE</name>
<accession>A0A933GKV3</accession>
<reference evidence="3" key="1">
    <citation type="submission" date="2020-07" db="EMBL/GenBank/DDBJ databases">
        <title>Huge and variable diversity of episymbiotic CPR bacteria and DPANN archaea in groundwater ecosystems.</title>
        <authorList>
            <person name="He C.Y."/>
            <person name="Keren R."/>
            <person name="Whittaker M."/>
            <person name="Farag I.F."/>
            <person name="Doudna J."/>
            <person name="Cate J.H.D."/>
            <person name="Banfield J.F."/>
        </authorList>
    </citation>
    <scope>NUCLEOTIDE SEQUENCE</scope>
    <source>
        <strain evidence="3">NC_groundwater_1482_Ag_S-0.65um_47_24</strain>
    </source>
</reference>